<evidence type="ECO:0000313" key="3">
    <source>
        <dbReference type="EMBL" id="WPA95445.1"/>
    </source>
</evidence>
<dbReference type="EMBL" id="CP134184">
    <property type="protein sequence ID" value="WPA95445.1"/>
    <property type="molecule type" value="Genomic_DNA"/>
</dbReference>
<feature type="compositionally biased region" description="Acidic residues" evidence="1">
    <location>
        <begin position="35"/>
        <end position="47"/>
    </location>
</feature>
<evidence type="ECO:0000313" key="4">
    <source>
        <dbReference type="Proteomes" id="UP000230605"/>
    </source>
</evidence>
<organism evidence="2 4">
    <name type="scientific">Cercospora beticola</name>
    <name type="common">Sugarbeet leaf spot fungus</name>
    <dbReference type="NCBI Taxonomy" id="122368"/>
    <lineage>
        <taxon>Eukaryota</taxon>
        <taxon>Fungi</taxon>
        <taxon>Dikarya</taxon>
        <taxon>Ascomycota</taxon>
        <taxon>Pezizomycotina</taxon>
        <taxon>Dothideomycetes</taxon>
        <taxon>Dothideomycetidae</taxon>
        <taxon>Mycosphaerellales</taxon>
        <taxon>Mycosphaerellaceae</taxon>
        <taxon>Cercospora</taxon>
    </lineage>
</organism>
<evidence type="ECO:0000313" key="2">
    <source>
        <dbReference type="EMBL" id="PIB01939.1"/>
    </source>
</evidence>
<evidence type="ECO:0000256" key="1">
    <source>
        <dbReference type="SAM" id="MobiDB-lite"/>
    </source>
</evidence>
<feature type="region of interest" description="Disordered" evidence="1">
    <location>
        <begin position="140"/>
        <end position="172"/>
    </location>
</feature>
<feature type="region of interest" description="Disordered" evidence="1">
    <location>
        <begin position="1"/>
        <end position="49"/>
    </location>
</feature>
<sequence length="172" mass="18241">MDSITHLTHKLLAERARQQQEQKPTETAPPPYSAADDDSDEEDDEDERAVPTKLTINAAHNIQGCNNLVPTSTSPLADATRFGTILLQAISQINGAQGVADHASKPRRALKVDLTINCGITIVGDRNVIGNVGLRAKSPAETTAPCAAGAKRKAEDGPSEEPTAKKLAVVEE</sequence>
<dbReference type="EMBL" id="LKMD01000100">
    <property type="protein sequence ID" value="PIB01939.1"/>
    <property type="molecule type" value="Genomic_DNA"/>
</dbReference>
<dbReference type="Proteomes" id="UP000230605">
    <property type="component" value="Chromosome 1"/>
</dbReference>
<accession>A0A2G5IAX2</accession>
<reference evidence="3 5" key="2">
    <citation type="submission" date="2023-09" db="EMBL/GenBank/DDBJ databases">
        <title>Complete-Gapless Cercospora beticola genome.</title>
        <authorList>
            <person name="Wyatt N.A."/>
            <person name="Spanner R.E."/>
            <person name="Bolton M.D."/>
        </authorList>
    </citation>
    <scope>NUCLEOTIDE SEQUENCE [LARGE SCALE GENOMIC DNA]</scope>
    <source>
        <strain evidence="3">Cb09-40</strain>
    </source>
</reference>
<evidence type="ECO:0000313" key="5">
    <source>
        <dbReference type="Proteomes" id="UP001302367"/>
    </source>
</evidence>
<proteinExistence type="predicted"/>
<dbReference type="AlphaFoldDB" id="A0A2G5IAX2"/>
<feature type="compositionally biased region" description="Basic and acidic residues" evidence="1">
    <location>
        <begin position="11"/>
        <end position="24"/>
    </location>
</feature>
<keyword evidence="5" id="KW-1185">Reference proteome</keyword>
<dbReference type="Proteomes" id="UP001302367">
    <property type="component" value="Chromosome 1"/>
</dbReference>
<dbReference type="OrthoDB" id="3942467at2759"/>
<protein>
    <submittedName>
        <fullName evidence="2">Uncharacterized protein</fullName>
    </submittedName>
</protein>
<name>A0A2G5IAX2_CERBT</name>
<gene>
    <name evidence="2" type="ORF">CB0940_00042</name>
    <name evidence="3" type="ORF">RHO25_000044</name>
</gene>
<reference evidence="2 4" key="1">
    <citation type="submission" date="2015-10" db="EMBL/GenBank/DDBJ databases">
        <title>The cercosporin biosynthetic gene cluster was horizontally transferred to several fungal lineages and shown to be expanded in Cercospora beticola based on microsynteny with recipient genomes.</title>
        <authorList>
            <person name="De Jonge R."/>
            <person name="Ebert M.K."/>
            <person name="Suttle J.C."/>
            <person name="Jurick Ii W.M."/>
            <person name="Secor G.A."/>
            <person name="Thomma B.P."/>
            <person name="Van De Peer Y."/>
            <person name="Bolton M.D."/>
        </authorList>
    </citation>
    <scope>NUCLEOTIDE SEQUENCE [LARGE SCALE GENOMIC DNA]</scope>
    <source>
        <strain evidence="2 4">09-40</strain>
    </source>
</reference>